<reference evidence="5 6" key="1">
    <citation type="submission" date="2021-06" db="EMBL/GenBank/DDBJ databases">
        <title>Caerostris darwini draft genome.</title>
        <authorList>
            <person name="Kono N."/>
            <person name="Arakawa K."/>
        </authorList>
    </citation>
    <scope>NUCLEOTIDE SEQUENCE [LARGE SCALE GENOMIC DNA]</scope>
</reference>
<dbReference type="EMBL" id="BPLQ01005580">
    <property type="protein sequence ID" value="GIY15757.1"/>
    <property type="molecule type" value="Genomic_DNA"/>
</dbReference>
<evidence type="ECO:0000313" key="6">
    <source>
        <dbReference type="Proteomes" id="UP001054837"/>
    </source>
</evidence>
<keyword evidence="6" id="KW-1185">Reference proteome</keyword>
<dbReference type="InterPro" id="IPR013783">
    <property type="entry name" value="Ig-like_fold"/>
</dbReference>
<proteinExistence type="predicted"/>
<evidence type="ECO:0000256" key="1">
    <source>
        <dbReference type="ARBA" id="ARBA00022729"/>
    </source>
</evidence>
<dbReference type="Pfam" id="PF07679">
    <property type="entry name" value="I-set"/>
    <property type="match status" value="2"/>
</dbReference>
<feature type="domain" description="Ig-like" evidence="4">
    <location>
        <begin position="57"/>
        <end position="109"/>
    </location>
</feature>
<dbReference type="Gene3D" id="2.60.40.10">
    <property type="entry name" value="Immunoglobulins"/>
    <property type="match status" value="2"/>
</dbReference>
<dbReference type="PROSITE" id="PS50835">
    <property type="entry name" value="IG_LIKE"/>
    <property type="match status" value="1"/>
</dbReference>
<protein>
    <submittedName>
        <fullName evidence="5">Titin</fullName>
    </submittedName>
</protein>
<name>A0AAV4R2R6_9ARAC</name>
<dbReference type="AlphaFoldDB" id="A0AAV4R2R6"/>
<dbReference type="SUPFAM" id="SSF48726">
    <property type="entry name" value="Immunoglobulin"/>
    <property type="match status" value="2"/>
</dbReference>
<accession>A0AAV4R2R6</accession>
<gene>
    <name evidence="5" type="primary">Ttn_2</name>
    <name evidence="5" type="ORF">CDAR_267001</name>
</gene>
<dbReference type="GO" id="GO:0007156">
    <property type="term" value="P:homophilic cell adhesion via plasma membrane adhesion molecules"/>
    <property type="evidence" value="ECO:0007669"/>
    <property type="project" value="TreeGrafter"/>
</dbReference>
<keyword evidence="1" id="KW-0732">Signal</keyword>
<dbReference type="GO" id="GO:0005886">
    <property type="term" value="C:plasma membrane"/>
    <property type="evidence" value="ECO:0007669"/>
    <property type="project" value="TreeGrafter"/>
</dbReference>
<dbReference type="Proteomes" id="UP001054837">
    <property type="component" value="Unassembled WGS sequence"/>
</dbReference>
<dbReference type="PANTHER" id="PTHR45080">
    <property type="entry name" value="CONTACTIN 5"/>
    <property type="match status" value="1"/>
</dbReference>
<evidence type="ECO:0000256" key="2">
    <source>
        <dbReference type="ARBA" id="ARBA00023157"/>
    </source>
</evidence>
<evidence type="ECO:0000259" key="4">
    <source>
        <dbReference type="PROSITE" id="PS50835"/>
    </source>
</evidence>
<comment type="caution">
    <text evidence="5">The sequence shown here is derived from an EMBL/GenBank/DDBJ whole genome shotgun (WGS) entry which is preliminary data.</text>
</comment>
<dbReference type="InterPro" id="IPR013098">
    <property type="entry name" value="Ig_I-set"/>
</dbReference>
<dbReference type="PANTHER" id="PTHR45080:SF8">
    <property type="entry name" value="IG-LIKE DOMAIN-CONTAINING PROTEIN"/>
    <property type="match status" value="1"/>
</dbReference>
<dbReference type="InterPro" id="IPR050958">
    <property type="entry name" value="Cell_Adh-Cytoskel_Orgn"/>
</dbReference>
<keyword evidence="2" id="KW-1015">Disulfide bond</keyword>
<evidence type="ECO:0000256" key="3">
    <source>
        <dbReference type="ARBA" id="ARBA00023319"/>
    </source>
</evidence>
<dbReference type="InterPro" id="IPR007110">
    <property type="entry name" value="Ig-like_dom"/>
</dbReference>
<dbReference type="InterPro" id="IPR036179">
    <property type="entry name" value="Ig-like_dom_sf"/>
</dbReference>
<organism evidence="5 6">
    <name type="scientific">Caerostris darwini</name>
    <dbReference type="NCBI Taxonomy" id="1538125"/>
    <lineage>
        <taxon>Eukaryota</taxon>
        <taxon>Metazoa</taxon>
        <taxon>Ecdysozoa</taxon>
        <taxon>Arthropoda</taxon>
        <taxon>Chelicerata</taxon>
        <taxon>Arachnida</taxon>
        <taxon>Araneae</taxon>
        <taxon>Araneomorphae</taxon>
        <taxon>Entelegynae</taxon>
        <taxon>Araneoidea</taxon>
        <taxon>Araneidae</taxon>
        <taxon>Caerostris</taxon>
    </lineage>
</organism>
<evidence type="ECO:0000313" key="5">
    <source>
        <dbReference type="EMBL" id="GIY15757.1"/>
    </source>
</evidence>
<keyword evidence="3" id="KW-0393">Immunoglobulin domain</keyword>
<sequence length="109" mass="11980">MELKDSEQISAVRMDDFTSTLTITKLDANSNGNYSCRVSNTAGFDVKHDTLRINVSPQWVQEPKDLSTMGGQTVALDCLTRGYPKPNVVWKKKNEDGGEVTVNDNSAGK</sequence>